<name>A0ABX1YA08_9BACL</name>
<evidence type="ECO:0000313" key="2">
    <source>
        <dbReference type="Proteomes" id="UP000596857"/>
    </source>
</evidence>
<organism evidence="1 2">
    <name type="scientific">Paenibacillus phytohabitans</name>
    <dbReference type="NCBI Taxonomy" id="2654978"/>
    <lineage>
        <taxon>Bacteria</taxon>
        <taxon>Bacillati</taxon>
        <taxon>Bacillota</taxon>
        <taxon>Bacilli</taxon>
        <taxon>Bacillales</taxon>
        <taxon>Paenibacillaceae</taxon>
        <taxon>Paenibacillus</taxon>
    </lineage>
</organism>
<reference evidence="1 2" key="1">
    <citation type="submission" date="2019-10" db="EMBL/GenBank/DDBJ databases">
        <title>Description of Paenibacillus terricola sp. nov.</title>
        <authorList>
            <person name="Carlier A."/>
            <person name="Qi S."/>
        </authorList>
    </citation>
    <scope>NUCLEOTIDE SEQUENCE [LARGE SCALE GENOMIC DNA]</scope>
    <source>
        <strain evidence="1 2">LMG 31459</strain>
    </source>
</reference>
<gene>
    <name evidence="1" type="ORF">GC101_02075</name>
</gene>
<dbReference type="RefSeq" id="WP_171715919.1">
    <property type="nucleotide sequence ID" value="NZ_WHOB01000016.1"/>
</dbReference>
<proteinExistence type="predicted"/>
<sequence length="350" mass="37595">MSMCKSALGAGCITMVLALSTGCGNGAEINSSGAVGLAQPSATTAATAAVSVTPTPSPAHATPAVIQTEPPAVKSVALIPAVPDYSESGRGYEIKGEVVQAAFSADQTLPLGLFMPETMVRFEQDGRSAWGTPDKQNYITLMKLDAADAAAGDGEFGPGNDLVLLKYKEYLGSKVEESTVKGSQTAEAFKFTAKDQAYRAEIHIQDGQRTTLLPVFIDMLRDVEYMKKQPPITPGVFLTAPDVGSDPGKKQALQETMDCLEAWAAGDKEKFAATMHSPQLNEALQFFLDNKNVYRFYELTLTGIPVEGTKRAGFWVRYTRMTSEGYIVDGGNEISLLKNKQGEWKIANID</sequence>
<accession>A0ABX1YA08</accession>
<comment type="caution">
    <text evidence="1">The sequence shown here is derived from an EMBL/GenBank/DDBJ whole genome shotgun (WGS) entry which is preliminary data.</text>
</comment>
<evidence type="ECO:0000313" key="1">
    <source>
        <dbReference type="EMBL" id="NOU77658.1"/>
    </source>
</evidence>
<protein>
    <submittedName>
        <fullName evidence="1">Uncharacterized protein</fullName>
    </submittedName>
</protein>
<keyword evidence="2" id="KW-1185">Reference proteome</keyword>
<dbReference type="EMBL" id="WHOB01000016">
    <property type="protein sequence ID" value="NOU77658.1"/>
    <property type="molecule type" value="Genomic_DNA"/>
</dbReference>
<dbReference type="Proteomes" id="UP000596857">
    <property type="component" value="Unassembled WGS sequence"/>
</dbReference>
<dbReference type="PROSITE" id="PS51257">
    <property type="entry name" value="PROKAR_LIPOPROTEIN"/>
    <property type="match status" value="1"/>
</dbReference>